<accession>A0A8D8QA27</accession>
<feature type="domain" description="Dynein heavy chain linker" evidence="3">
    <location>
        <begin position="1552"/>
        <end position="1933"/>
    </location>
</feature>
<evidence type="ECO:0000256" key="1">
    <source>
        <dbReference type="SAM" id="Coils"/>
    </source>
</evidence>
<proteinExistence type="predicted"/>
<keyword evidence="1" id="KW-0175">Coiled coil</keyword>
<dbReference type="Gene3D" id="1.20.140.100">
    <property type="entry name" value="Dynein heavy chain, N-terminal domain 2"/>
    <property type="match status" value="1"/>
</dbReference>
<dbReference type="InterPro" id="IPR026983">
    <property type="entry name" value="DHC"/>
</dbReference>
<evidence type="ECO:0000259" key="2">
    <source>
        <dbReference type="Pfam" id="PF08385"/>
    </source>
</evidence>
<evidence type="ECO:0000259" key="3">
    <source>
        <dbReference type="Pfam" id="PF08393"/>
    </source>
</evidence>
<organism evidence="4">
    <name type="scientific">Cacopsylla melanoneura</name>
    <dbReference type="NCBI Taxonomy" id="428564"/>
    <lineage>
        <taxon>Eukaryota</taxon>
        <taxon>Metazoa</taxon>
        <taxon>Ecdysozoa</taxon>
        <taxon>Arthropoda</taxon>
        <taxon>Hexapoda</taxon>
        <taxon>Insecta</taxon>
        <taxon>Pterygota</taxon>
        <taxon>Neoptera</taxon>
        <taxon>Paraneoptera</taxon>
        <taxon>Hemiptera</taxon>
        <taxon>Sternorrhyncha</taxon>
        <taxon>Psylloidea</taxon>
        <taxon>Psyllidae</taxon>
        <taxon>Psyllinae</taxon>
        <taxon>Cacopsylla</taxon>
    </lineage>
</organism>
<dbReference type="GO" id="GO:0045505">
    <property type="term" value="F:dynein intermediate chain binding"/>
    <property type="evidence" value="ECO:0007669"/>
    <property type="project" value="InterPro"/>
</dbReference>
<evidence type="ECO:0000313" key="4">
    <source>
        <dbReference type="EMBL" id="CAG6627899.1"/>
    </source>
</evidence>
<dbReference type="InterPro" id="IPR013602">
    <property type="entry name" value="Dynein_heavy_linker"/>
</dbReference>
<dbReference type="Pfam" id="PF08385">
    <property type="entry name" value="DHC_N1"/>
    <property type="match status" value="1"/>
</dbReference>
<dbReference type="InterPro" id="IPR042228">
    <property type="entry name" value="Dynein_linker_3"/>
</dbReference>
<dbReference type="Gene3D" id="1.20.58.1120">
    <property type="match status" value="1"/>
</dbReference>
<dbReference type="GO" id="GO:0030286">
    <property type="term" value="C:dynein complex"/>
    <property type="evidence" value="ECO:0007669"/>
    <property type="project" value="InterPro"/>
</dbReference>
<dbReference type="InterPro" id="IPR042222">
    <property type="entry name" value="Dynein_2_N"/>
</dbReference>
<dbReference type="Gene3D" id="1.10.287.2620">
    <property type="match status" value="1"/>
</dbReference>
<dbReference type="Gene3D" id="3.20.180.20">
    <property type="entry name" value="Dynein heavy chain, N-terminal domain 2"/>
    <property type="match status" value="1"/>
</dbReference>
<dbReference type="InterPro" id="IPR013594">
    <property type="entry name" value="Dynein_heavy_tail"/>
</dbReference>
<dbReference type="Pfam" id="PF08393">
    <property type="entry name" value="DHC_N2"/>
    <property type="match status" value="1"/>
</dbReference>
<sequence length="2147" mass="248983">MTPPAKSYLMKAPSKEAQVELLVNDEHLEDTESEDTDSILEELGSTNSDFPINLGLDVKYGDVKSVVRQKPIESTVNRKTPGNIASASGKALKEEATVKSHDFDIKQTKDGKVKNDTWFEFEEEEFELHMHFGAISPVFMKKLYEKGNDYYLVFTRTTLGSPINSDYQALMPRHFKIRTFHYSNFYQEMKNSLELIYKPLLEAWFFDPLALENVDYPTLPEPPCVESTSAAATPFDYSLNITKQEKKKGILVPQILNDDLSREYCERAYNRCLCQIAEIKLQWKASGKSPTKVPVPKDTYSVKGRILQSIDNLIGVLDKVITYKTHDRLLAMPNIPEFTRSPVDTKACSKDPQIVETLIKYCKQWIGTIDTVLMEGETLNSITTTRPSVDITHWKTHLNTLRLLAHELCCRTTAYTLLILTRLKHKLVSDFKRSLKRLEKRIKEVETKLEKLKELEPLFTMLDSDVMDFAPLRVELVDFFDKLQTLSTEVEQYRTPIQRTYLLRRINVALITKMKRAIDPKLIFGGDSDPSVMKQRVHAVKEVLELWNQVIEKNMHPPPQKITKTVKGSDVKPKKKIDFTPLARLTPEELANNEHMITIAPQICGLLDQIEQVLDIVTPRLKVFYYEGSEVVDQTIEKLKNMLRSLSHPPFDIYELEHIASWREIRLKFIKDLEKFDKEVGTLLNNLLDKLKTKEECIRLLQTIDSENMTRQGMRTILQDRYNMIVDKYLVDLMAVKTEFEQCKLNPVLLPGQTRIPGAISWVRSLFEMVKDPMMQFIAMRGFQYCNYIVGACEEYMALAEQFRKYEESMLGEWLLEVKPIIEVNMSSPIFRIVKFKDSKFLARDEGGGGDNSGRPYIKHKDCLTVINTTDTVNPLRLIQKLGTNTLPNIRAQSLRTSMIPINKKLLEESCLADRGLTIEVNYRDEELATLLPEVDALLHLGIEDDLPPIVQGLYRYRPEVLKLIPRLETLLERYTNMMSRTDQNQRIILQCEIFKLETVLIEGTKKDFLLNTSPARLDPYLENCDKALTFFSYKLTYLKNIEEYMERQIRQLRKMSLFDWEGQIFPDSSTSCEIPPSCQIGRTPPFLEYSKSVQQSRHGLINSIVYIIEQISHKLKCIELMYAGTQPKGKHPGLISLYNHYEMELADSLTTLLHTNLDTHYNLLKSSSPMFSVRVVLNNSSPCIDPSIQTIEQVLKQDLDHLINQFKRIPRWVANSCNNIPSSFVDRFPNTHSWFGYLAWNKPDVDDKLRSIEDCIGVLCENLYKYIIKWNKYSDLWLCGFDQTTTAANDNLSVVEFEDKIRSACTILSEGTKLSTTCKSNTSQRIYCVAIDIEEIGMKLTKLTENWNQTMTNTVRSRITRQYKQYVDRSNSVEKALEPMTTDMETFQNAWEAIREARKVLDSADVISTEIMSWQRIFKRYNLTDFQPILDKLFDHWNRLNMLTKFKYEALLPFKPHFDKIVLGYVEEFMLDINKLLERFDAENPNIVIRDLATTYDVMTVLRKEFDSLNKVKVKKLYLQDLFNLGGACYELFEKAYLLLQNCQLVSLAWKKMNDEVELLVTKRWPEYNSEIGNCLIKVAEQQLAYISSLSPEARATLYCERVTHYLTEWVAKVDLLNELRQHAKRRHFIQLMELTGDKFYPNNFRLSNVFNMKLVDHDIKVRSICVSAADELPADIAVEEISKEWSEAKLPVEEVKQKDKIFYQMGDLTKLQADLNNSISKLASESNAPTPLDGEIQKWDNALNLLYLVLNFWTDVQQKLMIFNEMNRFHESIQPQSQISAFDRDDTFDTLNKQIKEFMKDVGSNPRALANLPYRLALLEKFLVILEPCEKKMADHLTLRRDKFPRFYFLTDNELLQVLLSKESNVIQDYMNKIFNNVHSLAITSGSVTGMLSCELLPFLSPRPVTGNVEKWMTSVLDEMVQSVWYLTKKAIFEFGQKDCKPRVDWMLDHIGSAVLAASAVWRTAEIEEMFRLIAVGNEKALIDYVNSQNKQLDEFVKKIRENLSLNDRKKLTAVLISDVNARDLVEKFIINEVTKPEDFQWQSVLRFYWKKSHHQWKDTLIIMHCSASFESGFEYMGLYDQLIMTPLTDRIYLTISQALEALSMIMTSLTDRIIVIIPYHIPGTQYGTTRVSNRTSWYRQVRDC</sequence>
<protein>
    <submittedName>
        <fullName evidence="4">Dynein heavy chain 10, axonemal</fullName>
    </submittedName>
</protein>
<feature type="domain" description="Dynein heavy chain tail" evidence="2">
    <location>
        <begin position="356"/>
        <end position="1006"/>
    </location>
</feature>
<dbReference type="EMBL" id="HBUF01066752">
    <property type="protein sequence ID" value="CAG6627899.1"/>
    <property type="molecule type" value="Transcribed_RNA"/>
</dbReference>
<dbReference type="PANTHER" id="PTHR22878">
    <property type="entry name" value="DYNEIN HEAVY CHAIN 6, AXONEMAL-LIKE-RELATED"/>
    <property type="match status" value="1"/>
</dbReference>
<name>A0A8D8QA27_9HEMI</name>
<dbReference type="GO" id="GO:0007018">
    <property type="term" value="P:microtubule-based movement"/>
    <property type="evidence" value="ECO:0007669"/>
    <property type="project" value="InterPro"/>
</dbReference>
<feature type="coiled-coil region" evidence="1">
    <location>
        <begin position="428"/>
        <end position="455"/>
    </location>
</feature>
<reference evidence="4" key="1">
    <citation type="submission" date="2021-05" db="EMBL/GenBank/DDBJ databases">
        <authorList>
            <person name="Alioto T."/>
            <person name="Alioto T."/>
            <person name="Gomez Garrido J."/>
        </authorList>
    </citation>
    <scope>NUCLEOTIDE SEQUENCE</scope>
</reference>
<dbReference type="GO" id="GO:0051959">
    <property type="term" value="F:dynein light intermediate chain binding"/>
    <property type="evidence" value="ECO:0007669"/>
    <property type="project" value="InterPro"/>
</dbReference>